<dbReference type="PROSITE" id="PS52029">
    <property type="entry name" value="LD_TPASE"/>
    <property type="match status" value="1"/>
</dbReference>
<proteinExistence type="predicted"/>
<accession>A0ABV4B2M0</accession>
<dbReference type="InterPro" id="IPR005490">
    <property type="entry name" value="LD_TPept_cat_dom"/>
</dbReference>
<dbReference type="CDD" id="cd16913">
    <property type="entry name" value="YkuD_like"/>
    <property type="match status" value="1"/>
</dbReference>
<keyword evidence="1" id="KW-0133">Cell shape</keyword>
<keyword evidence="2" id="KW-0732">Signal</keyword>
<sequence>MQPPPQRRTAGSLRCGAAQVLLPVLVLLVPTSQAQVAQPSAEAASMQHWIVRTGDHRARPFVIVDKREARLWIYDARGQLVESTAVLLGSARGDASVPGIGQRPLGQIRADERTTPAGRFWLEPGRNLAGEDILWLDYGAAVSLHRVRPGGPQDRRLPRLMTRSAADNRISYGCINVPIAVYNRSLHAAFSSGGGYAYVLPEVQSLRQAFPFVQPLAARAAAARTQGGVGGAQPRSARAGRVLPMAPLPLLLPPVAPLALPLVPPVPPVPAPPVD</sequence>
<evidence type="ECO:0000313" key="5">
    <source>
        <dbReference type="Proteomes" id="UP001562178"/>
    </source>
</evidence>
<feature type="active site" description="Nucleophile" evidence="1">
    <location>
        <position position="174"/>
    </location>
</feature>
<comment type="caution">
    <text evidence="4">The sequence shown here is derived from an EMBL/GenBank/DDBJ whole genome shotgun (WGS) entry which is preliminary data.</text>
</comment>
<feature type="active site" description="Proton donor/acceptor" evidence="1">
    <location>
        <position position="145"/>
    </location>
</feature>
<evidence type="ECO:0000256" key="1">
    <source>
        <dbReference type="PROSITE-ProRule" id="PRU01373"/>
    </source>
</evidence>
<dbReference type="EMBL" id="JBGBDC010000004">
    <property type="protein sequence ID" value="MEY2251674.1"/>
    <property type="molecule type" value="Genomic_DNA"/>
</dbReference>
<keyword evidence="5" id="KW-1185">Reference proteome</keyword>
<reference evidence="4 5" key="1">
    <citation type="journal article" date="2016" name="Int. J. Syst. Evol. Microbiol.">
        <title>Description of Comamonas sediminis sp. nov., isolated from lagoon sediments.</title>
        <authorList>
            <person name="Subhash Y."/>
            <person name="Bang J.J."/>
            <person name="You T.H."/>
            <person name="Lee S.S."/>
        </authorList>
    </citation>
    <scope>NUCLEOTIDE SEQUENCE [LARGE SCALE GENOMIC DNA]</scope>
    <source>
        <strain evidence="4 5">JCM 31169</strain>
    </source>
</reference>
<keyword evidence="1" id="KW-0961">Cell wall biogenesis/degradation</keyword>
<name>A0ABV4B2M0_9BURK</name>
<gene>
    <name evidence="4" type="ORF">AB7A72_11730</name>
</gene>
<feature type="chain" id="PRO_5045965052" evidence="2">
    <location>
        <begin position="35"/>
        <end position="275"/>
    </location>
</feature>
<organism evidence="4 5">
    <name type="scientific">Comamonas sediminis</name>
    <dbReference type="NCBI Taxonomy" id="1783360"/>
    <lineage>
        <taxon>Bacteria</taxon>
        <taxon>Pseudomonadati</taxon>
        <taxon>Pseudomonadota</taxon>
        <taxon>Betaproteobacteria</taxon>
        <taxon>Burkholderiales</taxon>
        <taxon>Comamonadaceae</taxon>
        <taxon>Comamonas</taxon>
    </lineage>
</organism>
<evidence type="ECO:0000259" key="3">
    <source>
        <dbReference type="PROSITE" id="PS52029"/>
    </source>
</evidence>
<feature type="domain" description="L,D-TPase catalytic" evidence="3">
    <location>
        <begin position="60"/>
        <end position="200"/>
    </location>
</feature>
<feature type="signal peptide" evidence="2">
    <location>
        <begin position="1"/>
        <end position="34"/>
    </location>
</feature>
<keyword evidence="1" id="KW-0573">Peptidoglycan synthesis</keyword>
<dbReference type="Proteomes" id="UP001562178">
    <property type="component" value="Unassembled WGS sequence"/>
</dbReference>
<dbReference type="RefSeq" id="WP_369460078.1">
    <property type="nucleotide sequence ID" value="NZ_JBGBDC010000004.1"/>
</dbReference>
<evidence type="ECO:0000313" key="4">
    <source>
        <dbReference type="EMBL" id="MEY2251674.1"/>
    </source>
</evidence>
<protein>
    <submittedName>
        <fullName evidence="4">L,D-transpeptidase</fullName>
    </submittedName>
</protein>
<evidence type="ECO:0000256" key="2">
    <source>
        <dbReference type="SAM" id="SignalP"/>
    </source>
</evidence>
<comment type="pathway">
    <text evidence="1">Cell wall biogenesis; peptidoglycan biosynthesis.</text>
</comment>